<dbReference type="InterPro" id="IPR014395">
    <property type="entry name" value="Pen/GL7ACA/AHL_acylase"/>
</dbReference>
<comment type="caution">
    <text evidence="1">The sequence shown here is derived from an EMBL/GenBank/DDBJ whole genome shotgun (WGS) entry which is preliminary data.</text>
</comment>
<evidence type="ECO:0000313" key="2">
    <source>
        <dbReference type="Proteomes" id="UP000722336"/>
    </source>
</evidence>
<sequence>MRFVKWGLAVLAIIAAGLAIWLWDPLPSADVDDLMARSEGYNVEIIRDNWGVPHIYGDRDADVAFGIAYANAEDDFQTIQASTAATRGDLARYQGSGAAKTDYLVSLFRTWETIAERYETDVPQDVKIYAEGYAAGLNRYAAENPDETWDGLTPFTAEDLIAATAFKTPFFYGFDSTLLALYADDREAEIALDPSGGAQAFHTRATRAPERGSNAIAVAPARSGDGHTRLIINSHQPLTGPVAWWEAHVESGEGMNMSGGLFAGSAFVLHGFNDNLGWANTVSKPDLADIYRLTVNPKNRMQYRLDGEWRDFEVAEAKIRIRLFGPFAYTAKRNVMRTAHGPVIEGPTGTFAVRYAGMDEIRQFEQYFRLNHAQTYEEFMAAMSMTALPSINYIYADKTGRIAFLHNGQYPDRLEGWDWSKDLPGDRSDLIWASYRPFGDAPLLTDPQSGLIFDANNTPFSKTDGPDNLRAESFPRSMGLQTNETNRSLRLAELSSAHEIIDRETLLRIKFDTAYSESSVAAKLVARILAKDWSGEPAYAKAAEHLAGWDLQTDINNTHAALGVLSVMPEITGQFTGIDAPAPEQAFREAVDYLIRHHGRIDVPWGEVNRLSRGDQSWPLDGAPDILRAAYPAEIADDGMLRAATGDSWIAVVEWDEEGNMSADVINQFGAATVDPSSPHYADQAPLFTRKQFRPALRARADIMANAKCIYYPGKTTQEQCSTAN</sequence>
<dbReference type="CDD" id="cd01936">
    <property type="entry name" value="Ntn_CA"/>
    <property type="match status" value="1"/>
</dbReference>
<gene>
    <name evidence="1" type="ORF">KCG44_09325</name>
</gene>
<dbReference type="Pfam" id="PF01804">
    <property type="entry name" value="Penicil_amidase"/>
    <property type="match status" value="1"/>
</dbReference>
<dbReference type="InterPro" id="IPR002692">
    <property type="entry name" value="S45"/>
</dbReference>
<dbReference type="PIRSF" id="PIRSF001227">
    <property type="entry name" value="Pen_acylase"/>
    <property type="match status" value="1"/>
</dbReference>
<organism evidence="1 2">
    <name type="scientific">Pacificimonas pallii</name>
    <dbReference type="NCBI Taxonomy" id="2827236"/>
    <lineage>
        <taxon>Bacteria</taxon>
        <taxon>Pseudomonadati</taxon>
        <taxon>Pseudomonadota</taxon>
        <taxon>Alphaproteobacteria</taxon>
        <taxon>Sphingomonadales</taxon>
        <taxon>Sphingosinicellaceae</taxon>
        <taxon>Pacificimonas</taxon>
    </lineage>
</organism>
<dbReference type="PANTHER" id="PTHR34218">
    <property type="entry name" value="PEPTIDASE S45 PENICILLIN AMIDASE"/>
    <property type="match status" value="1"/>
</dbReference>
<evidence type="ECO:0000313" key="1">
    <source>
        <dbReference type="EMBL" id="MBV7256982.1"/>
    </source>
</evidence>
<dbReference type="EMBL" id="JAGSPA010000003">
    <property type="protein sequence ID" value="MBV7256982.1"/>
    <property type="molecule type" value="Genomic_DNA"/>
</dbReference>
<accession>A0ABS6SGK7</accession>
<proteinExistence type="predicted"/>
<keyword evidence="2" id="KW-1185">Reference proteome</keyword>
<dbReference type="RefSeq" id="WP_218445824.1">
    <property type="nucleotide sequence ID" value="NZ_JAGSPA010000003.1"/>
</dbReference>
<dbReference type="Proteomes" id="UP000722336">
    <property type="component" value="Unassembled WGS sequence"/>
</dbReference>
<reference evidence="1 2" key="1">
    <citation type="submission" date="2021-04" db="EMBL/GenBank/DDBJ databases">
        <authorList>
            <person name="Pira H."/>
            <person name="Risdian C."/>
            <person name="Wink J."/>
        </authorList>
    </citation>
    <scope>NUCLEOTIDE SEQUENCE [LARGE SCALE GENOMIC DNA]</scope>
    <source>
        <strain evidence="1 2">WHA3</strain>
    </source>
</reference>
<dbReference type="PANTHER" id="PTHR34218:SF3">
    <property type="entry name" value="ACYL-HOMOSERINE LACTONE ACYLASE PVDQ"/>
    <property type="match status" value="1"/>
</dbReference>
<name>A0ABS6SGK7_9SPHN</name>
<protein>
    <submittedName>
        <fullName evidence="1">Acylase</fullName>
    </submittedName>
</protein>